<feature type="transmembrane region" description="Helical" evidence="7">
    <location>
        <begin position="225"/>
        <end position="244"/>
    </location>
</feature>
<feature type="transmembrane region" description="Helical" evidence="7">
    <location>
        <begin position="73"/>
        <end position="96"/>
    </location>
</feature>
<dbReference type="PANTHER" id="PTHR43298:SF2">
    <property type="entry name" value="FMN_FAD EXPORTER YEEO-RELATED"/>
    <property type="match status" value="1"/>
</dbReference>
<dbReference type="RefSeq" id="WP_350400700.1">
    <property type="nucleotide sequence ID" value="NZ_JBELOE010000076.1"/>
</dbReference>
<accession>A0ABV1RDA6</accession>
<sequence length="428" mass="47206">MIISNITTPLLGIVDTAILGHLSGAHLLAGVAIASTLITALVWLFGFLRMSITGMTSQALANTQAPKDAATQLFVQGAFIALLTSFIFLLLSPAYLKIGLWFADTTTETIKSASDYFNIRIFALPASLLNLVLVGWLLAHGHAKQIMWIQILINLMNVVLDLVTVYLLQMGVKGVAVASLIAEYTGLIGYLYFAYPKLKLSALANWPKFLKLSAYKPFLRVNRDILLRTLMLEISFVFLTMQGARIGVNYVAVNAVLMNFLLLISLGLDGIAYAAEVLVGKQYGGKNYSALKSTIRNCLNLSLLLAFLYTLIFALFGQSIIYLMTDIEVIRVLAADYIIYIILLPLTAVWCFLYDGVFIGLADSKSMRNSMAMAVFGVFFPVWYVSQSLGNHALWLALHAMMIARGVSLWWKIPVYTQPDVGVNDKND</sequence>
<name>A0ABV1RDA6_9ALTE</name>
<evidence type="ECO:0000256" key="5">
    <source>
        <dbReference type="ARBA" id="ARBA00022989"/>
    </source>
</evidence>
<gene>
    <name evidence="8" type="ORF">ABS311_03280</name>
</gene>
<evidence type="ECO:0000256" key="4">
    <source>
        <dbReference type="ARBA" id="ARBA00022692"/>
    </source>
</evidence>
<keyword evidence="4 7" id="KW-0812">Transmembrane</keyword>
<evidence type="ECO:0000313" key="9">
    <source>
        <dbReference type="Proteomes" id="UP001467690"/>
    </source>
</evidence>
<keyword evidence="5 7" id="KW-1133">Transmembrane helix</keyword>
<dbReference type="InterPro" id="IPR050222">
    <property type="entry name" value="MATE_MdtK"/>
</dbReference>
<dbReference type="InterPro" id="IPR002528">
    <property type="entry name" value="MATE_fam"/>
</dbReference>
<evidence type="ECO:0000256" key="7">
    <source>
        <dbReference type="SAM" id="Phobius"/>
    </source>
</evidence>
<proteinExistence type="inferred from homology"/>
<keyword evidence="9" id="KW-1185">Reference proteome</keyword>
<dbReference type="PANTHER" id="PTHR43298">
    <property type="entry name" value="MULTIDRUG RESISTANCE PROTEIN NORM-RELATED"/>
    <property type="match status" value="1"/>
</dbReference>
<feature type="transmembrane region" description="Helical" evidence="7">
    <location>
        <begin position="116"/>
        <end position="139"/>
    </location>
</feature>
<feature type="transmembrane region" description="Helical" evidence="7">
    <location>
        <begin position="174"/>
        <end position="193"/>
    </location>
</feature>
<dbReference type="InterPro" id="IPR044644">
    <property type="entry name" value="DinF-like"/>
</dbReference>
<dbReference type="CDD" id="cd13136">
    <property type="entry name" value="MATE_DinF_like"/>
    <property type="match status" value="1"/>
</dbReference>
<evidence type="ECO:0000256" key="2">
    <source>
        <dbReference type="ARBA" id="ARBA00010199"/>
    </source>
</evidence>
<feature type="transmembrane region" description="Helical" evidence="7">
    <location>
        <begin position="369"/>
        <end position="386"/>
    </location>
</feature>
<dbReference type="Proteomes" id="UP001467690">
    <property type="component" value="Unassembled WGS sequence"/>
</dbReference>
<dbReference type="NCBIfam" id="TIGR00797">
    <property type="entry name" value="matE"/>
    <property type="match status" value="1"/>
</dbReference>
<evidence type="ECO:0000256" key="1">
    <source>
        <dbReference type="ARBA" id="ARBA00004141"/>
    </source>
</evidence>
<reference evidence="8 9" key="1">
    <citation type="submission" date="2024-06" db="EMBL/GenBank/DDBJ databases">
        <authorList>
            <person name="Chen R.Y."/>
        </authorList>
    </citation>
    <scope>NUCLEOTIDE SEQUENCE [LARGE SCALE GENOMIC DNA]</scope>
    <source>
        <strain evidence="8 9">D2</strain>
    </source>
</reference>
<comment type="subcellular location">
    <subcellularLocation>
        <location evidence="1">Membrane</location>
        <topology evidence="1">Multi-pass membrane protein</topology>
    </subcellularLocation>
</comment>
<comment type="similarity">
    <text evidence="2">Belongs to the multi antimicrobial extrusion (MATE) (TC 2.A.66.1) family.</text>
</comment>
<evidence type="ECO:0000313" key="8">
    <source>
        <dbReference type="EMBL" id="MER2490904.1"/>
    </source>
</evidence>
<keyword evidence="6 7" id="KW-0472">Membrane</keyword>
<comment type="caution">
    <text evidence="8">The sequence shown here is derived from an EMBL/GenBank/DDBJ whole genome shotgun (WGS) entry which is preliminary data.</text>
</comment>
<feature type="transmembrane region" description="Helical" evidence="7">
    <location>
        <begin position="337"/>
        <end position="362"/>
    </location>
</feature>
<keyword evidence="3" id="KW-0813">Transport</keyword>
<protein>
    <submittedName>
        <fullName evidence="8">MATE family efflux transporter</fullName>
    </submittedName>
</protein>
<feature type="transmembrane region" description="Helical" evidence="7">
    <location>
        <begin position="301"/>
        <end position="325"/>
    </location>
</feature>
<feature type="transmembrane region" description="Helical" evidence="7">
    <location>
        <begin position="256"/>
        <end position="280"/>
    </location>
</feature>
<dbReference type="Pfam" id="PF01554">
    <property type="entry name" value="MatE"/>
    <property type="match status" value="2"/>
</dbReference>
<evidence type="ECO:0000256" key="6">
    <source>
        <dbReference type="ARBA" id="ARBA00023136"/>
    </source>
</evidence>
<evidence type="ECO:0000256" key="3">
    <source>
        <dbReference type="ARBA" id="ARBA00022448"/>
    </source>
</evidence>
<dbReference type="EMBL" id="JBELOE010000076">
    <property type="protein sequence ID" value="MER2490904.1"/>
    <property type="molecule type" value="Genomic_DNA"/>
</dbReference>
<organism evidence="8 9">
    <name type="scientific">Catenovulum sediminis</name>
    <dbReference type="NCBI Taxonomy" id="1740262"/>
    <lineage>
        <taxon>Bacteria</taxon>
        <taxon>Pseudomonadati</taxon>
        <taxon>Pseudomonadota</taxon>
        <taxon>Gammaproteobacteria</taxon>
        <taxon>Alteromonadales</taxon>
        <taxon>Alteromonadaceae</taxon>
        <taxon>Catenovulum</taxon>
    </lineage>
</organism>
<feature type="transmembrane region" description="Helical" evidence="7">
    <location>
        <begin position="27"/>
        <end position="52"/>
    </location>
</feature>
<feature type="transmembrane region" description="Helical" evidence="7">
    <location>
        <begin position="146"/>
        <end position="168"/>
    </location>
</feature>